<name>A0A2Z4FRD0_9DELT</name>
<sequence>MVDTHRFNLGPVCVQLVSEVAAVLAQRHEDHLIHTLQLATYLPLDVQSVTRIVESLEEDEEMGMERVQKESLSWVKFPEPERYIHRDLDLESGSQFDEAYSLHNTIAQLKSGPDWERKMREEHQVLRVAANAKNRTIELAYLTRRLDLPSAKIQSILNDFQAEGHIALRYDEDTDTLWYTFPDFEYSKALYERNMSIQAEAEPKEPSSPKWAIMGVAVLGLVLIMLLVKLSI</sequence>
<dbReference type="KEGG" id="bsed:DN745_18865"/>
<proteinExistence type="predicted"/>
<keyword evidence="2" id="KW-1185">Reference proteome</keyword>
<gene>
    <name evidence="1" type="ORF">DN745_18865</name>
</gene>
<accession>A0A2Z4FRD0</accession>
<reference evidence="1 2" key="1">
    <citation type="submission" date="2018-06" db="EMBL/GenBank/DDBJ databases">
        <title>Lujinxingia sediminis gen. nov. sp. nov., a new facultative anaerobic member of the class Deltaproteobacteria, and proposal of Lujinxingaceae fam. nov.</title>
        <authorList>
            <person name="Guo L.-Y."/>
            <person name="Li C.-M."/>
            <person name="Wang S."/>
            <person name="Du Z.-J."/>
        </authorList>
    </citation>
    <scope>NUCLEOTIDE SEQUENCE [LARGE SCALE GENOMIC DNA]</scope>
    <source>
        <strain evidence="1 2">FA350</strain>
    </source>
</reference>
<dbReference type="RefSeq" id="WP_111337402.1">
    <property type="nucleotide sequence ID" value="NZ_CP030032.1"/>
</dbReference>
<protein>
    <submittedName>
        <fullName evidence="1">Uncharacterized protein</fullName>
    </submittedName>
</protein>
<dbReference type="EMBL" id="CP030032">
    <property type="protein sequence ID" value="AWV91275.1"/>
    <property type="molecule type" value="Genomic_DNA"/>
</dbReference>
<dbReference type="AlphaFoldDB" id="A0A2Z4FRD0"/>
<dbReference type="Proteomes" id="UP000249799">
    <property type="component" value="Chromosome"/>
</dbReference>
<dbReference type="OrthoDB" id="5498652at2"/>
<organism evidence="1 2">
    <name type="scientific">Bradymonas sediminis</name>
    <dbReference type="NCBI Taxonomy" id="1548548"/>
    <lineage>
        <taxon>Bacteria</taxon>
        <taxon>Deltaproteobacteria</taxon>
        <taxon>Bradymonadales</taxon>
        <taxon>Bradymonadaceae</taxon>
        <taxon>Bradymonas</taxon>
    </lineage>
</organism>
<evidence type="ECO:0000313" key="1">
    <source>
        <dbReference type="EMBL" id="AWV91275.1"/>
    </source>
</evidence>
<evidence type="ECO:0000313" key="2">
    <source>
        <dbReference type="Proteomes" id="UP000249799"/>
    </source>
</evidence>